<dbReference type="AlphaFoldDB" id="A0A439D8Z4"/>
<dbReference type="EMBL" id="RYZI01000098">
    <property type="protein sequence ID" value="RWA10877.1"/>
    <property type="molecule type" value="Genomic_DNA"/>
</dbReference>
<comment type="caution">
    <text evidence="4">The sequence shown here is derived from an EMBL/GenBank/DDBJ whole genome shotgun (WGS) entry which is preliminary data.</text>
</comment>
<dbReference type="InterPro" id="IPR002347">
    <property type="entry name" value="SDR_fam"/>
</dbReference>
<dbReference type="PANTHER" id="PTHR43976:SF16">
    <property type="entry name" value="SHORT-CHAIN DEHYDROGENASE_REDUCTASE FAMILY PROTEIN"/>
    <property type="match status" value="1"/>
</dbReference>
<accession>A0A439D8Z4</accession>
<dbReference type="PRINTS" id="PR00080">
    <property type="entry name" value="SDRFAMILY"/>
</dbReference>
<protein>
    <recommendedName>
        <fullName evidence="6">Ketoreductase (KR) domain-containing protein</fullName>
    </recommendedName>
</protein>
<dbReference type="InterPro" id="IPR051911">
    <property type="entry name" value="SDR_oxidoreductase"/>
</dbReference>
<dbReference type="Gene3D" id="3.40.50.720">
    <property type="entry name" value="NAD(P)-binding Rossmann-like Domain"/>
    <property type="match status" value="1"/>
</dbReference>
<comment type="similarity">
    <text evidence="1 3">Belongs to the short-chain dehydrogenases/reductases (SDR) family.</text>
</comment>
<gene>
    <name evidence="4" type="ORF">EKO27_g4239</name>
</gene>
<evidence type="ECO:0000256" key="1">
    <source>
        <dbReference type="ARBA" id="ARBA00006484"/>
    </source>
</evidence>
<dbReference type="Pfam" id="PF00106">
    <property type="entry name" value="adh_short"/>
    <property type="match status" value="1"/>
</dbReference>
<keyword evidence="2" id="KW-0560">Oxidoreductase</keyword>
<dbReference type="Proteomes" id="UP000286045">
    <property type="component" value="Unassembled WGS sequence"/>
</dbReference>
<evidence type="ECO:0000256" key="3">
    <source>
        <dbReference type="RuleBase" id="RU000363"/>
    </source>
</evidence>
<organism evidence="4 5">
    <name type="scientific">Xylaria grammica</name>
    <dbReference type="NCBI Taxonomy" id="363999"/>
    <lineage>
        <taxon>Eukaryota</taxon>
        <taxon>Fungi</taxon>
        <taxon>Dikarya</taxon>
        <taxon>Ascomycota</taxon>
        <taxon>Pezizomycotina</taxon>
        <taxon>Sordariomycetes</taxon>
        <taxon>Xylariomycetidae</taxon>
        <taxon>Xylariales</taxon>
        <taxon>Xylariaceae</taxon>
        <taxon>Xylaria</taxon>
    </lineage>
</organism>
<name>A0A439D8Z4_9PEZI</name>
<evidence type="ECO:0000313" key="5">
    <source>
        <dbReference type="Proteomes" id="UP000286045"/>
    </source>
</evidence>
<dbReference type="SUPFAM" id="SSF51735">
    <property type="entry name" value="NAD(P)-binding Rossmann-fold domains"/>
    <property type="match status" value="1"/>
</dbReference>
<sequence length="301" mass="32583">MSKHYSLPGDSVWFVTGCSSGIGRAFATYLSGGTSHRLVATARNISSLDYLPNSSKVLKLSLDISSASGVKEAVSRATSVFGRIDVVINNAGVSVYGDTETTTDDQSRKMFETNLWGAINLTREAVRVMREENPKTGQIGGVVVYMSGYSARVGFAGGSYYMATRFGMDGFYESFSKEVLPDWNIHFSVAQPGLVNTNYFQQNVVLTERHPAYVDPRVATNQILAIVKGEETMDYSGAEPEDLVEIIVDTVTNGVGGLGIPLRLPLGGDSWAAIERSLKTSLEEHEMLKGVALRATANREG</sequence>
<keyword evidence="5" id="KW-1185">Reference proteome</keyword>
<reference evidence="4 5" key="1">
    <citation type="submission" date="2018-12" db="EMBL/GenBank/DDBJ databases">
        <title>Draft genome sequence of Xylaria grammica IHI A82.</title>
        <authorList>
            <person name="Buettner E."/>
            <person name="Kellner H."/>
        </authorList>
    </citation>
    <scope>NUCLEOTIDE SEQUENCE [LARGE SCALE GENOMIC DNA]</scope>
    <source>
        <strain evidence="4 5">IHI A82</strain>
    </source>
</reference>
<evidence type="ECO:0000256" key="2">
    <source>
        <dbReference type="ARBA" id="ARBA00023002"/>
    </source>
</evidence>
<dbReference type="GO" id="GO:0016491">
    <property type="term" value="F:oxidoreductase activity"/>
    <property type="evidence" value="ECO:0007669"/>
    <property type="project" value="UniProtKB-KW"/>
</dbReference>
<dbReference type="InterPro" id="IPR036291">
    <property type="entry name" value="NAD(P)-bd_dom_sf"/>
</dbReference>
<proteinExistence type="inferred from homology"/>
<dbReference type="PRINTS" id="PR00081">
    <property type="entry name" value="GDHRDH"/>
</dbReference>
<dbReference type="PANTHER" id="PTHR43976">
    <property type="entry name" value="SHORT CHAIN DEHYDROGENASE"/>
    <property type="match status" value="1"/>
</dbReference>
<evidence type="ECO:0000313" key="4">
    <source>
        <dbReference type="EMBL" id="RWA10877.1"/>
    </source>
</evidence>
<dbReference type="STRING" id="363999.A0A439D8Z4"/>
<evidence type="ECO:0008006" key="6">
    <source>
        <dbReference type="Google" id="ProtNLM"/>
    </source>
</evidence>